<evidence type="ECO:0000256" key="10">
    <source>
        <dbReference type="RuleBase" id="RU000688"/>
    </source>
</evidence>
<dbReference type="PRINTS" id="PR00245">
    <property type="entry name" value="OLFACTORYR"/>
</dbReference>
<name>A0A151N783_ALLMI</name>
<protein>
    <recommendedName>
        <fullName evidence="11">Olfactory receptor</fullName>
    </recommendedName>
</protein>
<comment type="subcellular location">
    <subcellularLocation>
        <location evidence="11">Cell membrane</location>
        <topology evidence="11">Multi-pass membrane protein</topology>
    </subcellularLocation>
    <subcellularLocation>
        <location evidence="1">Membrane</location>
        <topology evidence="1">Multi-pass membrane protein</topology>
    </subcellularLocation>
</comment>
<keyword evidence="6 10" id="KW-0297">G-protein coupled receptor</keyword>
<feature type="transmembrane region" description="Helical" evidence="11">
    <location>
        <begin position="199"/>
        <end position="223"/>
    </location>
</feature>
<dbReference type="EMBL" id="AKHW03003903">
    <property type="protein sequence ID" value="KYO32668.1"/>
    <property type="molecule type" value="Genomic_DNA"/>
</dbReference>
<dbReference type="FunFam" id="1.20.1070.10:FF:000002">
    <property type="entry name" value="Olfactory receptor"/>
    <property type="match status" value="1"/>
</dbReference>
<dbReference type="PANTHER" id="PTHR26450:SF84">
    <property type="entry name" value="OLFACTORY RECEPTOR 51Q1"/>
    <property type="match status" value="1"/>
</dbReference>
<dbReference type="InterPro" id="IPR017452">
    <property type="entry name" value="GPCR_Rhodpsn_7TM"/>
</dbReference>
<dbReference type="GO" id="GO:0071396">
    <property type="term" value="P:cellular response to lipid"/>
    <property type="evidence" value="ECO:0007669"/>
    <property type="project" value="UniProtKB-ARBA"/>
</dbReference>
<evidence type="ECO:0000256" key="8">
    <source>
        <dbReference type="ARBA" id="ARBA00023170"/>
    </source>
</evidence>
<keyword evidence="8 10" id="KW-0675">Receptor</keyword>
<evidence type="ECO:0000313" key="15">
    <source>
        <dbReference type="Proteomes" id="UP000050525"/>
    </source>
</evidence>
<evidence type="ECO:0000256" key="12">
    <source>
        <dbReference type="SAM" id="SignalP"/>
    </source>
</evidence>
<dbReference type="OrthoDB" id="5969463at2759"/>
<keyword evidence="12" id="KW-0732">Signal</keyword>
<keyword evidence="7 11" id="KW-0472">Membrane</keyword>
<feature type="domain" description="G-protein coupled receptors family 1 profile" evidence="13">
    <location>
        <begin position="43"/>
        <end position="294"/>
    </location>
</feature>
<feature type="transmembrane region" description="Helical" evidence="11">
    <location>
        <begin position="63"/>
        <end position="88"/>
    </location>
</feature>
<feature type="transmembrane region" description="Helical" evidence="11">
    <location>
        <begin position="273"/>
        <end position="293"/>
    </location>
</feature>
<dbReference type="PRINTS" id="PR00237">
    <property type="entry name" value="GPCRRHODOPSN"/>
</dbReference>
<dbReference type="Proteomes" id="UP000050525">
    <property type="component" value="Unassembled WGS sequence"/>
</dbReference>
<gene>
    <name evidence="14" type="primary">OR111-5</name>
    <name evidence="14" type="ORF">Y1Q_0004201</name>
</gene>
<dbReference type="SUPFAM" id="SSF81321">
    <property type="entry name" value="Family A G protein-coupled receptor-like"/>
    <property type="match status" value="1"/>
</dbReference>
<evidence type="ECO:0000259" key="13">
    <source>
        <dbReference type="PROSITE" id="PS50262"/>
    </source>
</evidence>
<evidence type="ECO:0000256" key="3">
    <source>
        <dbReference type="ARBA" id="ARBA00022692"/>
    </source>
</evidence>
<dbReference type="Gene3D" id="1.20.1070.10">
    <property type="entry name" value="Rhodopsin 7-helix transmembrane proteins"/>
    <property type="match status" value="1"/>
</dbReference>
<comment type="similarity">
    <text evidence="10">Belongs to the G-protein coupled receptor 1 family.</text>
</comment>
<evidence type="ECO:0000256" key="7">
    <source>
        <dbReference type="ARBA" id="ARBA00023136"/>
    </source>
</evidence>
<dbReference type="GO" id="GO:0005886">
    <property type="term" value="C:plasma membrane"/>
    <property type="evidence" value="ECO:0007669"/>
    <property type="project" value="UniProtKB-SubCell"/>
</dbReference>
<dbReference type="GO" id="GO:0004984">
    <property type="term" value="F:olfactory receptor activity"/>
    <property type="evidence" value="ECO:0007669"/>
    <property type="project" value="InterPro"/>
</dbReference>
<dbReference type="PhylomeDB" id="A0A151N783"/>
<keyword evidence="15" id="KW-1185">Reference proteome</keyword>
<dbReference type="GO" id="GO:0004930">
    <property type="term" value="F:G protein-coupled receptor activity"/>
    <property type="evidence" value="ECO:0007669"/>
    <property type="project" value="UniProtKB-KW"/>
</dbReference>
<dbReference type="eggNOG" id="ENOG502SMGT">
    <property type="taxonomic scope" value="Eukaryota"/>
</dbReference>
<comment type="caution">
    <text evidence="14">The sequence shown here is derived from an EMBL/GenBank/DDBJ whole genome shotgun (WGS) entry which is preliminary data.</text>
</comment>
<evidence type="ECO:0000256" key="9">
    <source>
        <dbReference type="ARBA" id="ARBA00023224"/>
    </source>
</evidence>
<keyword evidence="5 11" id="KW-1133">Transmembrane helix</keyword>
<keyword evidence="9 10" id="KW-0807">Transducer</keyword>
<feature type="signal peptide" evidence="12">
    <location>
        <begin position="1"/>
        <end position="24"/>
    </location>
</feature>
<evidence type="ECO:0000256" key="6">
    <source>
        <dbReference type="ARBA" id="ARBA00023040"/>
    </source>
</evidence>
<keyword evidence="2 11" id="KW-0716">Sensory transduction</keyword>
<evidence type="ECO:0000256" key="4">
    <source>
        <dbReference type="ARBA" id="ARBA00022725"/>
    </source>
</evidence>
<keyword evidence="3 10" id="KW-0812">Transmembrane</keyword>
<evidence type="ECO:0000313" key="14">
    <source>
        <dbReference type="EMBL" id="KYO32668.1"/>
    </source>
</evidence>
<dbReference type="PANTHER" id="PTHR26450">
    <property type="entry name" value="OLFACTORY RECEPTOR 56B1-RELATED"/>
    <property type="match status" value="1"/>
</dbReference>
<dbReference type="InterPro" id="IPR050402">
    <property type="entry name" value="OR51/52/56-like"/>
</dbReference>
<dbReference type="PROSITE" id="PS50262">
    <property type="entry name" value="G_PROTEIN_RECEP_F1_2"/>
    <property type="match status" value="1"/>
</dbReference>
<dbReference type="Pfam" id="PF13853">
    <property type="entry name" value="7tm_4"/>
    <property type="match status" value="1"/>
</dbReference>
<evidence type="ECO:0000256" key="2">
    <source>
        <dbReference type="ARBA" id="ARBA00022606"/>
    </source>
</evidence>
<dbReference type="InterPro" id="IPR000725">
    <property type="entry name" value="Olfact_rcpt"/>
</dbReference>
<proteinExistence type="inferred from homology"/>
<reference evidence="14 15" key="1">
    <citation type="journal article" date="2012" name="Genome Biol.">
        <title>Sequencing three crocodilian genomes to illuminate the evolution of archosaurs and amniotes.</title>
        <authorList>
            <person name="St John J.A."/>
            <person name="Braun E.L."/>
            <person name="Isberg S.R."/>
            <person name="Miles L.G."/>
            <person name="Chong A.Y."/>
            <person name="Gongora J."/>
            <person name="Dalzell P."/>
            <person name="Moran C."/>
            <person name="Bed'hom B."/>
            <person name="Abzhanov A."/>
            <person name="Burgess S.C."/>
            <person name="Cooksey A.M."/>
            <person name="Castoe T.A."/>
            <person name="Crawford N.G."/>
            <person name="Densmore L.D."/>
            <person name="Drew J.C."/>
            <person name="Edwards S.V."/>
            <person name="Faircloth B.C."/>
            <person name="Fujita M.K."/>
            <person name="Greenwold M.J."/>
            <person name="Hoffmann F.G."/>
            <person name="Howard J.M."/>
            <person name="Iguchi T."/>
            <person name="Janes D.E."/>
            <person name="Khan S.Y."/>
            <person name="Kohno S."/>
            <person name="de Koning A.J."/>
            <person name="Lance S.L."/>
            <person name="McCarthy F.M."/>
            <person name="McCormack J.E."/>
            <person name="Merchant M.E."/>
            <person name="Peterson D.G."/>
            <person name="Pollock D.D."/>
            <person name="Pourmand N."/>
            <person name="Raney B.J."/>
            <person name="Roessler K.A."/>
            <person name="Sanford J.R."/>
            <person name="Sawyer R.H."/>
            <person name="Schmidt C.J."/>
            <person name="Triplett E.W."/>
            <person name="Tuberville T.D."/>
            <person name="Venegas-Anaya M."/>
            <person name="Howard J.T."/>
            <person name="Jarvis E.D."/>
            <person name="Guillette L.J.Jr."/>
            <person name="Glenn T.C."/>
            <person name="Green R.E."/>
            <person name="Ray D.A."/>
        </authorList>
    </citation>
    <scope>NUCLEOTIDE SEQUENCE [LARGE SCALE GENOMIC DNA]</scope>
    <source>
        <strain evidence="14">KSC_2009_1</strain>
    </source>
</reference>
<dbReference type="PROSITE" id="PS00237">
    <property type="entry name" value="G_PROTEIN_RECEP_F1_1"/>
    <property type="match status" value="1"/>
</dbReference>
<dbReference type="CDD" id="cd15222">
    <property type="entry name" value="7tmA_OR51-like"/>
    <property type="match status" value="1"/>
</dbReference>
<evidence type="ECO:0000256" key="5">
    <source>
        <dbReference type="ARBA" id="ARBA00022989"/>
    </source>
</evidence>
<dbReference type="KEGG" id="amj:102565507"/>
<feature type="chain" id="PRO_5007585795" description="Olfactory receptor" evidence="12">
    <location>
        <begin position="25"/>
        <end position="314"/>
    </location>
</feature>
<feature type="transmembrane region" description="Helical" evidence="11">
    <location>
        <begin position="34"/>
        <end position="51"/>
    </location>
</feature>
<feature type="transmembrane region" description="Helical" evidence="11">
    <location>
        <begin position="244"/>
        <end position="267"/>
    </location>
</feature>
<feature type="transmembrane region" description="Helical" evidence="11">
    <location>
        <begin position="143"/>
        <end position="165"/>
    </location>
</feature>
<sequence>MSCLSGNNSTLFMFILTGIPGLEAEHSWLSIPFSSIYLVALVGNCTILFVIKTDSSLHEPMYYFLSVLALTDLGLSLSTMPTVLKIFWLNSREIGFEACFAQLCFVHFFSFVESSVLLAMSFDRYVAICKPLRYTSILTNAKIAMIGLAILGRSTFLPLPLVLMLRRLPFRMSRVLSHPYCLHQDLMRLACADTTFNRLYGLVLVSLIMILDPLLIVMSYALIFKTILGIASWKERLKALNNCLSHIFAVLALYIPMIGLSLVYRFGHHASPLVHVLMANIYLLVPPVLNPIIYSIKTKQIRKGIVRVFVERKV</sequence>
<feature type="transmembrane region" description="Helical" evidence="11">
    <location>
        <begin position="100"/>
        <end position="122"/>
    </location>
</feature>
<dbReference type="InterPro" id="IPR000276">
    <property type="entry name" value="GPCR_Rhodpsn"/>
</dbReference>
<evidence type="ECO:0000256" key="1">
    <source>
        <dbReference type="ARBA" id="ARBA00004141"/>
    </source>
</evidence>
<keyword evidence="11" id="KW-1003">Cell membrane</keyword>
<organism evidence="14 15">
    <name type="scientific">Alligator mississippiensis</name>
    <name type="common">American alligator</name>
    <dbReference type="NCBI Taxonomy" id="8496"/>
    <lineage>
        <taxon>Eukaryota</taxon>
        <taxon>Metazoa</taxon>
        <taxon>Chordata</taxon>
        <taxon>Craniata</taxon>
        <taxon>Vertebrata</taxon>
        <taxon>Euteleostomi</taxon>
        <taxon>Archelosauria</taxon>
        <taxon>Archosauria</taxon>
        <taxon>Crocodylia</taxon>
        <taxon>Alligatoridae</taxon>
        <taxon>Alligatorinae</taxon>
        <taxon>Alligator</taxon>
    </lineage>
</organism>
<dbReference type="AlphaFoldDB" id="A0A151N783"/>
<accession>A0A151N783</accession>
<evidence type="ECO:0000256" key="11">
    <source>
        <dbReference type="RuleBase" id="RU363047"/>
    </source>
</evidence>
<keyword evidence="4 11" id="KW-0552">Olfaction</keyword>